<reference evidence="1 2" key="1">
    <citation type="submission" date="2024-05" db="EMBL/GenBank/DDBJ databases">
        <title>Genomic Encyclopedia of Type Strains, Phase IV (KMG-IV): sequencing the most valuable type-strain genomes for metagenomic binning, comparative biology and taxonomic classification.</title>
        <authorList>
            <person name="Goeker M."/>
        </authorList>
    </citation>
    <scope>NUCLEOTIDE SEQUENCE [LARGE SCALE GENOMIC DNA]</scope>
    <source>
        <strain evidence="1 2">DSM 25286</strain>
    </source>
</reference>
<organism evidence="1 2">
    <name type="scientific">Salinicoccus halitifaciens</name>
    <dbReference type="NCBI Taxonomy" id="1073415"/>
    <lineage>
        <taxon>Bacteria</taxon>
        <taxon>Bacillati</taxon>
        <taxon>Bacillota</taxon>
        <taxon>Bacilli</taxon>
        <taxon>Bacillales</taxon>
        <taxon>Staphylococcaceae</taxon>
        <taxon>Salinicoccus</taxon>
    </lineage>
</organism>
<dbReference type="Proteomes" id="UP001549019">
    <property type="component" value="Unassembled WGS sequence"/>
</dbReference>
<keyword evidence="2" id="KW-1185">Reference proteome</keyword>
<gene>
    <name evidence="1" type="ORF">ABHD89_000126</name>
</gene>
<evidence type="ECO:0000313" key="1">
    <source>
        <dbReference type="EMBL" id="MET3109738.1"/>
    </source>
</evidence>
<name>A0ABV2E5Q5_9STAP</name>
<accession>A0ABV2E5Q5</accession>
<dbReference type="RefSeq" id="WP_230820922.1">
    <property type="nucleotide sequence ID" value="NZ_JAJNCU010000001.1"/>
</dbReference>
<dbReference type="EMBL" id="JBDZDV010000001">
    <property type="protein sequence ID" value="MET3109738.1"/>
    <property type="molecule type" value="Genomic_DNA"/>
</dbReference>
<sequence length="166" mass="19934">MKLYIDKNIFNKDDLYFLNEKEFYLLIHLYALSDNNIVKIKTSDFLEEANIDLSDLKDVLETLRMMRVKRVIKYIEKPDLNEIILELPNTKVRSINSFEIDTDFFKKFSRSYNCLAIYLYYYLEQANEPVQLYKFARQLDNITDEEIEEALELLIENKFIAKEKGE</sequence>
<proteinExistence type="predicted"/>
<protein>
    <submittedName>
        <fullName evidence="1">Transcriptional regulator</fullName>
    </submittedName>
</protein>
<evidence type="ECO:0000313" key="2">
    <source>
        <dbReference type="Proteomes" id="UP001549019"/>
    </source>
</evidence>
<comment type="caution">
    <text evidence="1">The sequence shown here is derived from an EMBL/GenBank/DDBJ whole genome shotgun (WGS) entry which is preliminary data.</text>
</comment>